<gene>
    <name evidence="1" type="ORF">PSYMO_38383</name>
</gene>
<feature type="non-terminal residue" evidence="1">
    <location>
        <position position="33"/>
    </location>
</feature>
<evidence type="ECO:0000313" key="2">
    <source>
        <dbReference type="Proteomes" id="UP000003465"/>
    </source>
</evidence>
<protein>
    <submittedName>
        <fullName evidence="1">Uncharacterized protein</fullName>
    </submittedName>
</protein>
<organism evidence="1 2">
    <name type="scientific">Pseudomonas amygdali pv. mori str. 301020</name>
    <dbReference type="NCBI Taxonomy" id="629261"/>
    <lineage>
        <taxon>Bacteria</taxon>
        <taxon>Pseudomonadati</taxon>
        <taxon>Pseudomonadota</taxon>
        <taxon>Gammaproteobacteria</taxon>
        <taxon>Pseudomonadales</taxon>
        <taxon>Pseudomonadaceae</taxon>
        <taxon>Pseudomonas</taxon>
        <taxon>Pseudomonas amygdali</taxon>
    </lineage>
</organism>
<comment type="caution">
    <text evidence="1">The sequence shown here is derived from an EMBL/GenBank/DDBJ whole genome shotgun (WGS) entry which is preliminary data.</text>
</comment>
<dbReference type="EMBL" id="AEAG01003249">
    <property type="protein sequence ID" value="EGH27046.1"/>
    <property type="molecule type" value="Genomic_DNA"/>
</dbReference>
<reference evidence="1 2" key="1">
    <citation type="journal article" date="2011" name="PLoS Pathog.">
        <title>Dynamic evolution of pathogenicity revealed by sequencing and comparative genomics of 19 Pseudomonas syringae isolates.</title>
        <authorList>
            <person name="Baltrus D.A."/>
            <person name="Nishimura M.T."/>
            <person name="Romanchuk A."/>
            <person name="Chang J.H."/>
            <person name="Mukhtar M.S."/>
            <person name="Cherkis K."/>
            <person name="Roach J."/>
            <person name="Grant S.R."/>
            <person name="Jones C.D."/>
            <person name="Dangl J.L."/>
        </authorList>
    </citation>
    <scope>NUCLEOTIDE SEQUENCE [LARGE SCALE GENOMIC DNA]</scope>
    <source>
        <strain evidence="1 2">301020</strain>
    </source>
</reference>
<proteinExistence type="predicted"/>
<evidence type="ECO:0000313" key="1">
    <source>
        <dbReference type="EMBL" id="EGH27046.1"/>
    </source>
</evidence>
<dbReference type="AlphaFoldDB" id="A0A656GLV0"/>
<sequence>GKLLPDAKGKLLPDAKGKLLPDALEAGLMVQGT</sequence>
<feature type="non-terminal residue" evidence="1">
    <location>
        <position position="1"/>
    </location>
</feature>
<name>A0A656GLV0_PSEA0</name>
<accession>A0A656GLV0</accession>
<dbReference type="Proteomes" id="UP000003465">
    <property type="component" value="Unassembled WGS sequence"/>
</dbReference>